<dbReference type="PANTHER" id="PTHR38436:SF1">
    <property type="entry name" value="ESTER CYCLASE"/>
    <property type="match status" value="1"/>
</dbReference>
<sequence>MAVTTRTNKEHIERFNREVFNGRNYDRIDELVTEDFVQHGAPGAGDIHGREAMKEYMMMLHSGFSDLESTVEAMVAEGDYVATRYTYRGTHDGEYMGIPPTDRPAEISGMVLSRVEDGKTAETWVEADMLGLLQQVGVVQMGERSPEPNH</sequence>
<proteinExistence type="predicted"/>
<organism evidence="1 2">
    <name type="scientific">Halomarina rubra</name>
    <dbReference type="NCBI Taxonomy" id="2071873"/>
    <lineage>
        <taxon>Archaea</taxon>
        <taxon>Methanobacteriati</taxon>
        <taxon>Methanobacteriota</taxon>
        <taxon>Stenosarchaea group</taxon>
        <taxon>Halobacteria</taxon>
        <taxon>Halobacteriales</taxon>
        <taxon>Natronomonadaceae</taxon>
        <taxon>Halomarina</taxon>
    </lineage>
</organism>
<evidence type="ECO:0000313" key="2">
    <source>
        <dbReference type="Proteomes" id="UP001597187"/>
    </source>
</evidence>
<dbReference type="InterPro" id="IPR032710">
    <property type="entry name" value="NTF2-like_dom_sf"/>
</dbReference>
<name>A0ABD6AUD1_9EURY</name>
<protein>
    <submittedName>
        <fullName evidence="1">Ester cyclase</fullName>
    </submittedName>
</protein>
<dbReference type="SUPFAM" id="SSF54427">
    <property type="entry name" value="NTF2-like"/>
    <property type="match status" value="1"/>
</dbReference>
<reference evidence="1 2" key="1">
    <citation type="journal article" date="2019" name="Int. J. Syst. Evol. Microbiol.">
        <title>The Global Catalogue of Microorganisms (GCM) 10K type strain sequencing project: providing services to taxonomists for standard genome sequencing and annotation.</title>
        <authorList>
            <consortium name="The Broad Institute Genomics Platform"/>
            <consortium name="The Broad Institute Genome Sequencing Center for Infectious Disease"/>
            <person name="Wu L."/>
            <person name="Ma J."/>
        </authorList>
    </citation>
    <scope>NUCLEOTIDE SEQUENCE [LARGE SCALE GENOMIC DNA]</scope>
    <source>
        <strain evidence="1 2">CGMCC 1.12563</strain>
    </source>
</reference>
<dbReference type="PANTHER" id="PTHR38436">
    <property type="entry name" value="POLYKETIDE CYCLASE SNOAL-LIKE DOMAIN"/>
    <property type="match status" value="1"/>
</dbReference>
<accession>A0ABD6AUD1</accession>
<comment type="caution">
    <text evidence="1">The sequence shown here is derived from an EMBL/GenBank/DDBJ whole genome shotgun (WGS) entry which is preliminary data.</text>
</comment>
<keyword evidence="2" id="KW-1185">Reference proteome</keyword>
<gene>
    <name evidence="1" type="ORF">ACFSBT_08015</name>
</gene>
<evidence type="ECO:0000313" key="1">
    <source>
        <dbReference type="EMBL" id="MFD1513219.1"/>
    </source>
</evidence>
<dbReference type="EMBL" id="JBHUDC010000003">
    <property type="protein sequence ID" value="MFD1513219.1"/>
    <property type="molecule type" value="Genomic_DNA"/>
</dbReference>
<dbReference type="Proteomes" id="UP001597187">
    <property type="component" value="Unassembled WGS sequence"/>
</dbReference>
<dbReference type="AlphaFoldDB" id="A0ABD6AUD1"/>
<dbReference type="Pfam" id="PF07366">
    <property type="entry name" value="SnoaL"/>
    <property type="match status" value="1"/>
</dbReference>
<dbReference type="Gene3D" id="3.10.450.50">
    <property type="match status" value="1"/>
</dbReference>
<dbReference type="RefSeq" id="WP_250873177.1">
    <property type="nucleotide sequence ID" value="NZ_JALXFV010000003.1"/>
</dbReference>
<dbReference type="InterPro" id="IPR009959">
    <property type="entry name" value="Cyclase_SnoaL-like"/>
</dbReference>